<keyword evidence="2" id="KW-1185">Reference proteome</keyword>
<proteinExistence type="predicted"/>
<gene>
    <name evidence="1" type="ORF">BO86DRAFT_77060</name>
</gene>
<protein>
    <submittedName>
        <fullName evidence="1">Uncharacterized protein</fullName>
    </submittedName>
</protein>
<organism evidence="1 2">
    <name type="scientific">Aspergillus japonicus CBS 114.51</name>
    <dbReference type="NCBI Taxonomy" id="1448312"/>
    <lineage>
        <taxon>Eukaryota</taxon>
        <taxon>Fungi</taxon>
        <taxon>Dikarya</taxon>
        <taxon>Ascomycota</taxon>
        <taxon>Pezizomycotina</taxon>
        <taxon>Eurotiomycetes</taxon>
        <taxon>Eurotiomycetidae</taxon>
        <taxon>Eurotiales</taxon>
        <taxon>Aspergillaceae</taxon>
        <taxon>Aspergillus</taxon>
        <taxon>Aspergillus subgen. Circumdati</taxon>
    </lineage>
</organism>
<dbReference type="Proteomes" id="UP000249497">
    <property type="component" value="Unassembled WGS sequence"/>
</dbReference>
<dbReference type="AlphaFoldDB" id="A0A8T8XFV0"/>
<sequence>MNNSRILRDVPLEKLNLGEQGKGKESFDSSCFLLVGSVFARGKKSPGGEPTNTSNPEEHQICKQCSAEFKPILLHFPRPFPSLPLRLAGEGVNVRGRRGMMGGNNGGKSLILLHEFSTELSWKYEVLRTMRGIRSACWVPGLTPYSVQPAYSQPTASPVLWSCRLSKGRNLRLRVFFNPSQKLGSPRSVTAGFSGFLLDCF</sequence>
<evidence type="ECO:0000313" key="1">
    <source>
        <dbReference type="EMBL" id="RAH87055.1"/>
    </source>
</evidence>
<reference evidence="1 2" key="1">
    <citation type="submission" date="2018-02" db="EMBL/GenBank/DDBJ databases">
        <title>The genomes of Aspergillus section Nigri reveals drivers in fungal speciation.</title>
        <authorList>
            <consortium name="DOE Joint Genome Institute"/>
            <person name="Vesth T.C."/>
            <person name="Nybo J."/>
            <person name="Theobald S."/>
            <person name="Brandl J."/>
            <person name="Frisvad J.C."/>
            <person name="Nielsen K.F."/>
            <person name="Lyhne E.K."/>
            <person name="Kogle M.E."/>
            <person name="Kuo A."/>
            <person name="Riley R."/>
            <person name="Clum A."/>
            <person name="Nolan M."/>
            <person name="Lipzen A."/>
            <person name="Salamov A."/>
            <person name="Henrissat B."/>
            <person name="Wiebenga A."/>
            <person name="De vries R.P."/>
            <person name="Grigoriev I.V."/>
            <person name="Mortensen U.H."/>
            <person name="Andersen M.R."/>
            <person name="Baker S.E."/>
        </authorList>
    </citation>
    <scope>NUCLEOTIDE SEQUENCE [LARGE SCALE GENOMIC DNA]</scope>
    <source>
        <strain evidence="1 2">CBS 114.51</strain>
    </source>
</reference>
<name>A0A8T8XFV0_ASPJA</name>
<evidence type="ECO:0000313" key="2">
    <source>
        <dbReference type="Proteomes" id="UP000249497"/>
    </source>
</evidence>
<dbReference type="EMBL" id="KZ824771">
    <property type="protein sequence ID" value="RAH87055.1"/>
    <property type="molecule type" value="Genomic_DNA"/>
</dbReference>
<accession>A0A8T8XFV0</accession>
<dbReference type="RefSeq" id="XP_025532949.1">
    <property type="nucleotide sequence ID" value="XM_025677659.1"/>
</dbReference>
<dbReference type="GeneID" id="37181352"/>